<feature type="domain" description="AAA" evidence="1">
    <location>
        <begin position="6"/>
        <end position="174"/>
    </location>
</feature>
<dbReference type="PANTHER" id="PTHR13696">
    <property type="entry name" value="P-LOOP CONTAINING NUCLEOSIDE TRIPHOSPHATE HYDROLASE"/>
    <property type="match status" value="1"/>
</dbReference>
<dbReference type="RefSeq" id="WP_135686054.1">
    <property type="nucleotide sequence ID" value="NZ_RQEQ01000074.1"/>
</dbReference>
<evidence type="ECO:0000313" key="2">
    <source>
        <dbReference type="EMBL" id="TGM11005.1"/>
    </source>
</evidence>
<dbReference type="PANTHER" id="PTHR13696:SF52">
    <property type="entry name" value="PARA FAMILY PROTEIN CT_582"/>
    <property type="match status" value="1"/>
</dbReference>
<dbReference type="Pfam" id="PF13614">
    <property type="entry name" value="AAA_31"/>
    <property type="match status" value="1"/>
</dbReference>
<gene>
    <name evidence="2" type="ORF">EHQ90_17210</name>
</gene>
<reference evidence="3" key="1">
    <citation type="journal article" date="2019" name="PLoS Negl. Trop. Dis.">
        <title>Revisiting the worldwide diversity of Leptospira species in the environment.</title>
        <authorList>
            <person name="Vincent A.T."/>
            <person name="Schiettekatte O."/>
            <person name="Bourhy P."/>
            <person name="Veyrier F.J."/>
            <person name="Picardeau M."/>
        </authorList>
    </citation>
    <scope>NUCLEOTIDE SEQUENCE [LARGE SCALE GENOMIC DNA]</scope>
    <source>
        <strain evidence="3">201702407</strain>
    </source>
</reference>
<accession>A0ABY2MXG6</accession>
<dbReference type="Proteomes" id="UP000297422">
    <property type="component" value="Unassembled WGS sequence"/>
</dbReference>
<organism evidence="2 3">
    <name type="scientific">Leptospira stimsonii</name>
    <dbReference type="NCBI Taxonomy" id="2202203"/>
    <lineage>
        <taxon>Bacteria</taxon>
        <taxon>Pseudomonadati</taxon>
        <taxon>Spirochaetota</taxon>
        <taxon>Spirochaetia</taxon>
        <taxon>Leptospirales</taxon>
        <taxon>Leptospiraceae</taxon>
        <taxon>Leptospira</taxon>
    </lineage>
</organism>
<comment type="caution">
    <text evidence="2">The sequence shown here is derived from an EMBL/GenBank/DDBJ whole genome shotgun (WGS) entry which is preliminary data.</text>
</comment>
<sequence>MPAKLVITFANPKGGSGKSTTGFHFTISISKRGKTLAADVDQQADLTDAFFPDVPIEDFDKANTFTVIRGETTLKESVRSQHGVDVLVSSLEMEDFSYHATKNQSLIPKLGSVLRNADYDFVIIDTPGSGASETISSIMATDYVLIPVKPTKWATRTIKRVLKKVNQAQEYLNTIQTGRTIETFIVPVQWGKAKQPSLRSIQILEQLRNYDKILSILKKNEPGFDLVKCPMITEPIPYIQEMDDRTENGEPFKPNSIGSEYYEKIVDDVLNHHAKKSKKGQQAVLNL</sequence>
<evidence type="ECO:0000259" key="1">
    <source>
        <dbReference type="Pfam" id="PF13614"/>
    </source>
</evidence>
<proteinExistence type="predicted"/>
<dbReference type="Gene3D" id="3.40.50.300">
    <property type="entry name" value="P-loop containing nucleotide triphosphate hydrolases"/>
    <property type="match status" value="1"/>
</dbReference>
<dbReference type="CDD" id="cd02042">
    <property type="entry name" value="ParAB_family"/>
    <property type="match status" value="1"/>
</dbReference>
<dbReference type="InterPro" id="IPR050678">
    <property type="entry name" value="DNA_Partitioning_ATPase"/>
</dbReference>
<dbReference type="SUPFAM" id="SSF52540">
    <property type="entry name" value="P-loop containing nucleoside triphosphate hydrolases"/>
    <property type="match status" value="1"/>
</dbReference>
<evidence type="ECO:0000313" key="3">
    <source>
        <dbReference type="Proteomes" id="UP000297422"/>
    </source>
</evidence>
<protein>
    <submittedName>
        <fullName evidence="2">ParA family protein</fullName>
    </submittedName>
</protein>
<dbReference type="EMBL" id="RQGT01000100">
    <property type="protein sequence ID" value="TGM11005.1"/>
    <property type="molecule type" value="Genomic_DNA"/>
</dbReference>
<name>A0ABY2MXG6_9LEPT</name>
<keyword evidence="3" id="KW-1185">Reference proteome</keyword>
<dbReference type="InterPro" id="IPR027417">
    <property type="entry name" value="P-loop_NTPase"/>
</dbReference>
<dbReference type="InterPro" id="IPR025669">
    <property type="entry name" value="AAA_dom"/>
</dbReference>